<feature type="transmembrane region" description="Helical" evidence="9">
    <location>
        <begin position="99"/>
        <end position="120"/>
    </location>
</feature>
<keyword evidence="4 9" id="KW-0812">Transmembrane</keyword>
<comment type="similarity">
    <text evidence="8">Belongs to the binding-protein-dependent transport system permease family. LivHM subfamily.</text>
</comment>
<comment type="caution">
    <text evidence="10">The sequence shown here is derived from an EMBL/GenBank/DDBJ whole genome shotgun (WGS) entry which is preliminary data.</text>
</comment>
<dbReference type="RefSeq" id="WP_184773588.1">
    <property type="nucleotide sequence ID" value="NZ_JACHGI010000019.1"/>
</dbReference>
<dbReference type="Pfam" id="PF02653">
    <property type="entry name" value="BPD_transp_2"/>
    <property type="match status" value="1"/>
</dbReference>
<dbReference type="InterPro" id="IPR001851">
    <property type="entry name" value="ABC_transp_permease"/>
</dbReference>
<protein>
    <submittedName>
        <fullName evidence="10">Branched-subunit amino acid ABC-type transport system permease component</fullName>
    </submittedName>
</protein>
<feature type="transmembrane region" description="Helical" evidence="9">
    <location>
        <begin position="185"/>
        <end position="211"/>
    </location>
</feature>
<dbReference type="GO" id="GO:0005886">
    <property type="term" value="C:plasma membrane"/>
    <property type="evidence" value="ECO:0007669"/>
    <property type="project" value="UniProtKB-SubCell"/>
</dbReference>
<dbReference type="EMBL" id="JACHGI010000019">
    <property type="protein sequence ID" value="MBB6469871.1"/>
    <property type="molecule type" value="Genomic_DNA"/>
</dbReference>
<comment type="subcellular location">
    <subcellularLocation>
        <location evidence="1">Cell membrane</location>
        <topology evidence="1">Multi-pass membrane protein</topology>
    </subcellularLocation>
</comment>
<dbReference type="PANTHER" id="PTHR11795:SF442">
    <property type="entry name" value="ABC TRANSPORTER ATP-BINDING PROTEIN"/>
    <property type="match status" value="1"/>
</dbReference>
<dbReference type="GO" id="GO:0006865">
    <property type="term" value="P:amino acid transport"/>
    <property type="evidence" value="ECO:0007669"/>
    <property type="project" value="UniProtKB-KW"/>
</dbReference>
<reference evidence="10 11" key="1">
    <citation type="submission" date="2020-08" db="EMBL/GenBank/DDBJ databases">
        <title>Genomic Encyclopedia of Type Strains, Phase IV (KMG-IV): sequencing the most valuable type-strain genomes for metagenomic binning, comparative biology and taxonomic classification.</title>
        <authorList>
            <person name="Goeker M."/>
        </authorList>
    </citation>
    <scope>NUCLEOTIDE SEQUENCE [LARGE SCALE GENOMIC DNA]</scope>
    <source>
        <strain evidence="10 11">DSM 17454</strain>
    </source>
</reference>
<proteinExistence type="inferred from homology"/>
<keyword evidence="2" id="KW-0813">Transport</keyword>
<evidence type="ECO:0000256" key="5">
    <source>
        <dbReference type="ARBA" id="ARBA00022970"/>
    </source>
</evidence>
<dbReference type="GO" id="GO:0022857">
    <property type="term" value="F:transmembrane transporter activity"/>
    <property type="evidence" value="ECO:0007669"/>
    <property type="project" value="InterPro"/>
</dbReference>
<keyword evidence="5" id="KW-0029">Amino-acid transport</keyword>
<evidence type="ECO:0000256" key="9">
    <source>
        <dbReference type="SAM" id="Phobius"/>
    </source>
</evidence>
<keyword evidence="6 9" id="KW-1133">Transmembrane helix</keyword>
<gene>
    <name evidence="10" type="ORF">HNQ96_005765</name>
</gene>
<accession>A0A8E1WLV6</accession>
<organism evidence="10 11">
    <name type="scientific">Aminobacter carboxidus</name>
    <dbReference type="NCBI Taxonomy" id="376165"/>
    <lineage>
        <taxon>Bacteria</taxon>
        <taxon>Pseudomonadati</taxon>
        <taxon>Pseudomonadota</taxon>
        <taxon>Alphaproteobacteria</taxon>
        <taxon>Hyphomicrobiales</taxon>
        <taxon>Phyllobacteriaceae</taxon>
        <taxon>Aminobacter</taxon>
    </lineage>
</organism>
<evidence type="ECO:0000256" key="3">
    <source>
        <dbReference type="ARBA" id="ARBA00022475"/>
    </source>
</evidence>
<sequence length="291" mass="30142">MNEFLLQLLSGISASAVLFLVASGFTLVFGALRIINFAHGSIYMLGAFLATSLSGFVGSGNVAFWISAILAGLSVAALGALIEIACLRRIYHRDVAIQLLVTFGLVMIIGGLVRGIWGSAPRQTAMPPLLDGGVPMLGTYFPTYSLFLIGVGSAAVIVLWLVMYQTSLGRLIRGAVDDRQLLEMAGVNVPLLFTAVFALGAFFAGIAGALVTPQQTISVGLDLDVIVKAVVVVVIGGLGSIGGALVGSLMVGIASSVALIWLPPSWSLIVVFGLLVAVLAISPQGLFGKVR</sequence>
<evidence type="ECO:0000256" key="1">
    <source>
        <dbReference type="ARBA" id="ARBA00004651"/>
    </source>
</evidence>
<feature type="transmembrane region" description="Helical" evidence="9">
    <location>
        <begin position="140"/>
        <end position="164"/>
    </location>
</feature>
<evidence type="ECO:0000256" key="8">
    <source>
        <dbReference type="ARBA" id="ARBA00037998"/>
    </source>
</evidence>
<dbReference type="InterPro" id="IPR052157">
    <property type="entry name" value="BCAA_transport_permease"/>
</dbReference>
<feature type="transmembrane region" description="Helical" evidence="9">
    <location>
        <begin position="42"/>
        <end position="58"/>
    </location>
</feature>
<dbReference type="PANTHER" id="PTHR11795">
    <property type="entry name" value="BRANCHED-CHAIN AMINO ACID TRANSPORT SYSTEM PERMEASE PROTEIN LIVH"/>
    <property type="match status" value="1"/>
</dbReference>
<evidence type="ECO:0000256" key="7">
    <source>
        <dbReference type="ARBA" id="ARBA00023136"/>
    </source>
</evidence>
<name>A0A8E1WLV6_9HYPH</name>
<evidence type="ECO:0000256" key="6">
    <source>
        <dbReference type="ARBA" id="ARBA00022989"/>
    </source>
</evidence>
<dbReference type="Proteomes" id="UP000532373">
    <property type="component" value="Unassembled WGS sequence"/>
</dbReference>
<evidence type="ECO:0000256" key="2">
    <source>
        <dbReference type="ARBA" id="ARBA00022448"/>
    </source>
</evidence>
<evidence type="ECO:0000256" key="4">
    <source>
        <dbReference type="ARBA" id="ARBA00022692"/>
    </source>
</evidence>
<feature type="transmembrane region" description="Helical" evidence="9">
    <location>
        <begin position="268"/>
        <end position="287"/>
    </location>
</feature>
<dbReference type="AlphaFoldDB" id="A0A8E1WLV6"/>
<feature type="transmembrane region" description="Helical" evidence="9">
    <location>
        <begin position="64"/>
        <end position="87"/>
    </location>
</feature>
<feature type="transmembrane region" description="Helical" evidence="9">
    <location>
        <begin position="12"/>
        <end position="35"/>
    </location>
</feature>
<evidence type="ECO:0000313" key="11">
    <source>
        <dbReference type="Proteomes" id="UP000532373"/>
    </source>
</evidence>
<keyword evidence="7 9" id="KW-0472">Membrane</keyword>
<dbReference type="CDD" id="cd06582">
    <property type="entry name" value="TM_PBP1_LivH_like"/>
    <property type="match status" value="1"/>
</dbReference>
<evidence type="ECO:0000313" key="10">
    <source>
        <dbReference type="EMBL" id="MBB6469871.1"/>
    </source>
</evidence>
<keyword evidence="3" id="KW-1003">Cell membrane</keyword>